<dbReference type="RefSeq" id="WP_109907831.1">
    <property type="nucleotide sequence ID" value="NZ_QGLE01000015.1"/>
</dbReference>
<dbReference type="OrthoDB" id="9805883at2"/>
<reference evidence="4 5" key="1">
    <citation type="submission" date="2018-05" db="EMBL/GenBank/DDBJ databases">
        <title>Zavarzinia sp. HR-AS.</title>
        <authorList>
            <person name="Lee Y."/>
            <person name="Jeon C.O."/>
        </authorList>
    </citation>
    <scope>NUCLEOTIDE SEQUENCE [LARGE SCALE GENOMIC DNA]</scope>
    <source>
        <strain evidence="4 5">HR-AS</strain>
    </source>
</reference>
<evidence type="ECO:0000313" key="4">
    <source>
        <dbReference type="EMBL" id="PWR18413.1"/>
    </source>
</evidence>
<dbReference type="SUPFAM" id="SSF50129">
    <property type="entry name" value="GroES-like"/>
    <property type="match status" value="1"/>
</dbReference>
<dbReference type="Gene3D" id="3.40.50.720">
    <property type="entry name" value="NAD(P)-binding Rossmann-like Domain"/>
    <property type="match status" value="1"/>
</dbReference>
<organism evidence="4 5">
    <name type="scientific">Zavarzinia aquatilis</name>
    <dbReference type="NCBI Taxonomy" id="2211142"/>
    <lineage>
        <taxon>Bacteria</taxon>
        <taxon>Pseudomonadati</taxon>
        <taxon>Pseudomonadota</taxon>
        <taxon>Alphaproteobacteria</taxon>
        <taxon>Rhodospirillales</taxon>
        <taxon>Zavarziniaceae</taxon>
        <taxon>Zavarzinia</taxon>
    </lineage>
</organism>
<dbReference type="GO" id="GO:0003960">
    <property type="term" value="F:quinone reductase (NADPH) activity"/>
    <property type="evidence" value="ECO:0007669"/>
    <property type="project" value="InterPro"/>
</dbReference>
<dbReference type="GO" id="GO:0005829">
    <property type="term" value="C:cytosol"/>
    <property type="evidence" value="ECO:0007669"/>
    <property type="project" value="TreeGrafter"/>
</dbReference>
<dbReference type="AlphaFoldDB" id="A0A317DZD1"/>
<evidence type="ECO:0000259" key="3">
    <source>
        <dbReference type="SMART" id="SM00829"/>
    </source>
</evidence>
<dbReference type="SUPFAM" id="SSF51735">
    <property type="entry name" value="NAD(P)-binding Rossmann-fold domains"/>
    <property type="match status" value="1"/>
</dbReference>
<keyword evidence="2" id="KW-0560">Oxidoreductase</keyword>
<dbReference type="PANTHER" id="PTHR48106:SF13">
    <property type="entry name" value="QUINONE OXIDOREDUCTASE-RELATED"/>
    <property type="match status" value="1"/>
</dbReference>
<evidence type="ECO:0000256" key="1">
    <source>
        <dbReference type="ARBA" id="ARBA00022857"/>
    </source>
</evidence>
<feature type="domain" description="Enoyl reductase (ER)" evidence="3">
    <location>
        <begin position="11"/>
        <end position="322"/>
    </location>
</feature>
<protein>
    <submittedName>
        <fullName evidence="4">Alcohol dehydrogenase</fullName>
    </submittedName>
</protein>
<accession>A0A317DZD1</accession>
<dbReference type="GO" id="GO:0070402">
    <property type="term" value="F:NADPH binding"/>
    <property type="evidence" value="ECO:0007669"/>
    <property type="project" value="TreeGrafter"/>
</dbReference>
<gene>
    <name evidence="4" type="ORF">DKG74_19395</name>
</gene>
<keyword evidence="5" id="KW-1185">Reference proteome</keyword>
<dbReference type="GO" id="GO:0035925">
    <property type="term" value="F:mRNA 3'-UTR AU-rich region binding"/>
    <property type="evidence" value="ECO:0007669"/>
    <property type="project" value="TreeGrafter"/>
</dbReference>
<dbReference type="Proteomes" id="UP000245461">
    <property type="component" value="Unassembled WGS sequence"/>
</dbReference>
<dbReference type="SMART" id="SM00829">
    <property type="entry name" value="PKS_ER"/>
    <property type="match status" value="1"/>
</dbReference>
<dbReference type="InterPro" id="IPR020843">
    <property type="entry name" value="ER"/>
</dbReference>
<dbReference type="PANTHER" id="PTHR48106">
    <property type="entry name" value="QUINONE OXIDOREDUCTASE PIG3-RELATED"/>
    <property type="match status" value="1"/>
</dbReference>
<name>A0A317DZD1_9PROT</name>
<dbReference type="InterPro" id="IPR013154">
    <property type="entry name" value="ADH-like_N"/>
</dbReference>
<keyword evidence="1" id="KW-0521">NADP</keyword>
<proteinExistence type="predicted"/>
<dbReference type="CDD" id="cd05286">
    <property type="entry name" value="QOR2"/>
    <property type="match status" value="1"/>
</dbReference>
<dbReference type="InterPro" id="IPR047618">
    <property type="entry name" value="QOR-like"/>
</dbReference>
<dbReference type="Pfam" id="PF08240">
    <property type="entry name" value="ADH_N"/>
    <property type="match status" value="1"/>
</dbReference>
<dbReference type="Gene3D" id="3.90.180.10">
    <property type="entry name" value="Medium-chain alcohol dehydrogenases, catalytic domain"/>
    <property type="match status" value="1"/>
</dbReference>
<dbReference type="Pfam" id="PF00107">
    <property type="entry name" value="ADH_zinc_N"/>
    <property type="match status" value="1"/>
</dbReference>
<dbReference type="EMBL" id="QGLE01000015">
    <property type="protein sequence ID" value="PWR18413.1"/>
    <property type="molecule type" value="Genomic_DNA"/>
</dbReference>
<evidence type="ECO:0000256" key="2">
    <source>
        <dbReference type="ARBA" id="ARBA00023002"/>
    </source>
</evidence>
<evidence type="ECO:0000313" key="5">
    <source>
        <dbReference type="Proteomes" id="UP000245461"/>
    </source>
</evidence>
<dbReference type="InterPro" id="IPR013149">
    <property type="entry name" value="ADH-like_C"/>
</dbReference>
<comment type="caution">
    <text evidence="4">The sequence shown here is derived from an EMBL/GenBank/DDBJ whole genome shotgun (WGS) entry which is preliminary data.</text>
</comment>
<dbReference type="InterPro" id="IPR011032">
    <property type="entry name" value="GroES-like_sf"/>
</dbReference>
<dbReference type="InterPro" id="IPR036291">
    <property type="entry name" value="NAD(P)-bd_dom_sf"/>
</dbReference>
<sequence length="324" mass="33062">MSLSVALAAHGGADVLQLREADVPPPGPGEVRVRQGAVGVNFVDIYHRQGLYPVPGLPAVPGVEGAGAIEALGPGVEGLHVGQRVAYAGLPIGGYAEVRNMPAGRLIPLPATVGTATAAAAMLRGITVHMLLHRVFPVGPGITVLVQAAAGGVGLVLTQWAKSLGALVIGTVGSEDKAEIALEHGLDHAILYRRQDFVAEARRLTGGKGVDVAYDGIGGETLLRTLDAVAPFGTIASIGQASGSLPAIDVADLGPRRSLALARPSVFAYAADPASYREAASDLFDMIEDGLRITVGAEFPLAEAAAAHRALEAGQTTGSILLRP</sequence>